<dbReference type="GO" id="GO:0019835">
    <property type="term" value="P:cytolysis"/>
    <property type="evidence" value="ECO:0007669"/>
    <property type="project" value="InterPro"/>
</dbReference>
<evidence type="ECO:0000256" key="1">
    <source>
        <dbReference type="ARBA" id="ARBA00006811"/>
    </source>
</evidence>
<dbReference type="InterPro" id="IPR008514">
    <property type="entry name" value="T6SS_Hcp"/>
</dbReference>
<dbReference type="InterPro" id="IPR044925">
    <property type="entry name" value="His-Me_finger_sf"/>
</dbReference>
<evidence type="ECO:0000256" key="2">
    <source>
        <dbReference type="ARBA" id="ARBA00022529"/>
    </source>
</evidence>
<dbReference type="CDD" id="cd00085">
    <property type="entry name" value="HNHc"/>
    <property type="match status" value="1"/>
</dbReference>
<dbReference type="GO" id="GO:0004519">
    <property type="term" value="F:endonuclease activity"/>
    <property type="evidence" value="ECO:0007669"/>
    <property type="project" value="UniProtKB-KW"/>
</dbReference>
<evidence type="ECO:0000256" key="3">
    <source>
        <dbReference type="ARBA" id="ARBA00022722"/>
    </source>
</evidence>
<feature type="domain" description="Pyosin/cloacin translocation" evidence="9">
    <location>
        <begin position="310"/>
        <end position="451"/>
    </location>
</feature>
<keyword evidence="3" id="KW-0540">Nuclease</keyword>
<dbReference type="GO" id="GO:0031640">
    <property type="term" value="P:killing of cells of another organism"/>
    <property type="evidence" value="ECO:0007669"/>
    <property type="project" value="UniProtKB-KW"/>
</dbReference>
<dbReference type="SUPFAM" id="SSF54060">
    <property type="entry name" value="His-Me finger endonucleases"/>
    <property type="match status" value="1"/>
</dbReference>
<protein>
    <submittedName>
        <fullName evidence="10">Type VI secretion system tube protein Hcp</fullName>
    </submittedName>
</protein>
<evidence type="ECO:0000256" key="5">
    <source>
        <dbReference type="ARBA" id="ARBA00022801"/>
    </source>
</evidence>
<dbReference type="AlphaFoldDB" id="A0A702BL31"/>
<keyword evidence="4" id="KW-0255">Endonuclease</keyword>
<dbReference type="InterPro" id="IPR036302">
    <property type="entry name" value="Pyosin/cloacin_T_dom_sf"/>
</dbReference>
<keyword evidence="7" id="KW-0078">Bacteriocin</keyword>
<reference evidence="10" key="1">
    <citation type="journal article" date="2018" name="Genome Biol.">
        <title>SKESA: strategic k-mer extension for scrupulous assemblies.</title>
        <authorList>
            <person name="Souvorov A."/>
            <person name="Agarwala R."/>
            <person name="Lipman D.J."/>
        </authorList>
    </citation>
    <scope>NUCLEOTIDE SEQUENCE</scope>
    <source>
        <strain evidence="10">2702-77</strain>
    </source>
</reference>
<dbReference type="Pfam" id="PF06958">
    <property type="entry name" value="Pyocin_S"/>
    <property type="match status" value="1"/>
</dbReference>
<evidence type="ECO:0000256" key="6">
    <source>
        <dbReference type="ARBA" id="ARBA00023022"/>
    </source>
</evidence>
<evidence type="ECO:0000313" key="10">
    <source>
        <dbReference type="EMBL" id="HAC6692816.1"/>
    </source>
</evidence>
<dbReference type="PRINTS" id="PR01300">
    <property type="entry name" value="PYOCINKILLER"/>
</dbReference>
<dbReference type="Gene3D" id="2.30.110.20">
    <property type="entry name" value="Hcp1-like"/>
    <property type="match status" value="1"/>
</dbReference>
<dbReference type="Gene3D" id="3.90.540.10">
    <property type="entry name" value="Colicin/pyocin, DNase domain"/>
    <property type="match status" value="1"/>
</dbReference>
<dbReference type="InterPro" id="IPR016128">
    <property type="entry name" value="Pyosin/cloacin_T_dom"/>
</dbReference>
<dbReference type="NCBIfam" id="TIGR03344">
    <property type="entry name" value="VI_effect_Hcp1"/>
    <property type="match status" value="1"/>
</dbReference>
<dbReference type="PANTHER" id="PTHR34319:SF7">
    <property type="entry name" value="HNH ENDONUCLEASE DOMAIN-CONTAINING PROTEIN"/>
    <property type="match status" value="1"/>
</dbReference>
<dbReference type="InterPro" id="IPR052947">
    <property type="entry name" value="T6SS_Hcp1_domain"/>
</dbReference>
<dbReference type="InterPro" id="IPR003060">
    <property type="entry name" value="Pyocin_killer"/>
</dbReference>
<dbReference type="EMBL" id="DAAMHO010000001">
    <property type="protein sequence ID" value="HAC6692816.1"/>
    <property type="molecule type" value="Genomic_DNA"/>
</dbReference>
<dbReference type="InterPro" id="IPR037146">
    <property type="entry name" value="Colicin/pyocin_DNase_dom_sf"/>
</dbReference>
<dbReference type="SUPFAM" id="SSF141452">
    <property type="entry name" value="Hcp1-like"/>
    <property type="match status" value="1"/>
</dbReference>
<dbReference type="GO" id="GO:0016787">
    <property type="term" value="F:hydrolase activity"/>
    <property type="evidence" value="ECO:0007669"/>
    <property type="project" value="UniProtKB-KW"/>
</dbReference>
<proteinExistence type="inferred from homology"/>
<accession>A0A702BL31</accession>
<evidence type="ECO:0000256" key="8">
    <source>
        <dbReference type="SAM" id="MobiDB-lite"/>
    </source>
</evidence>
<dbReference type="InterPro" id="IPR003615">
    <property type="entry name" value="HNH_nuc"/>
</dbReference>
<keyword evidence="2" id="KW-0929">Antimicrobial</keyword>
<name>A0A702BL31_SALBN</name>
<keyword evidence="5" id="KW-0378">Hydrolase</keyword>
<evidence type="ECO:0000259" key="9">
    <source>
        <dbReference type="Pfam" id="PF06958"/>
    </source>
</evidence>
<gene>
    <name evidence="10" type="primary">hcp</name>
    <name evidence="10" type="ORF">G0D16_00515</name>
</gene>
<sequence>MSDLVYLRITGEKQGDISSGCGSYASIGNRWQIGHEDEILAFSLLNTLASTGNTVNLQRLKFCKLIDKSSPLLCNAINQNERLYIEIDFYRINRTGRWERYFYIRLRNASLTNIHTTVANNNFHTECITVAYEYILCKHLIANTEFSYLAFPADDNGMFISHKVIPAQKSEPDVKPVTSQPPSPPRITPVYAKSCLKEKGCTDAGTTEESAENFGQIAIFAQPLVDDCCGYRHHHADKNIAHATEAAAPLALSGTLATQVYGEWSLSGVLGAARGVPYIGALASALYIPLAGEGSARVPGRDEFWYEEVLRQKALTGSTATTRVRFFWRDDIHGRPQVYGVHTGEGTPYENVRVANMLWNDHAQRYEFTPAHGGDGPLITWTPEKPEDGNAPGHTGNDRPPLDQPTILVTPIPDGTNTYTTPPFPVPDPEDFNDYILVFPADSGIKPIYVYLKDDPRKQPGVVTGKGAELSPGTRWLDMSVTNQGDGAPIPAHIADKLRGREFKIFDDFREALWLEVSKDPVLMEQFIKSNLDALRRGRSPFTSTEGYYYGPNEIINKYQIHHLVAIEHGGGVYDIDNLRIVTPLLHDDIHYRR</sequence>
<evidence type="ECO:0000256" key="4">
    <source>
        <dbReference type="ARBA" id="ARBA00022759"/>
    </source>
</evidence>
<comment type="similarity">
    <text evidence="1">Belongs to the colicin/pyosin nuclease family.</text>
</comment>
<dbReference type="GO" id="GO:0005102">
    <property type="term" value="F:signaling receptor binding"/>
    <property type="evidence" value="ECO:0007669"/>
    <property type="project" value="InterPro"/>
</dbReference>
<dbReference type="GO" id="GO:0042742">
    <property type="term" value="P:defense response to bacterium"/>
    <property type="evidence" value="ECO:0007669"/>
    <property type="project" value="UniProtKB-KW"/>
</dbReference>
<evidence type="ECO:0000256" key="7">
    <source>
        <dbReference type="ARBA" id="ARBA00023048"/>
    </source>
</evidence>
<dbReference type="SUPFAM" id="SSF69369">
    <property type="entry name" value="Cloacin translocation domain"/>
    <property type="match status" value="1"/>
</dbReference>
<dbReference type="Pfam" id="PF05638">
    <property type="entry name" value="T6SS_HCP"/>
    <property type="match status" value="1"/>
</dbReference>
<reference evidence="10" key="2">
    <citation type="submission" date="2018-09" db="EMBL/GenBank/DDBJ databases">
        <authorList>
            <consortium name="NCBI Pathogen Detection Project"/>
        </authorList>
    </citation>
    <scope>NUCLEOTIDE SEQUENCE</scope>
    <source>
        <strain evidence="10">2702-77</strain>
    </source>
</reference>
<comment type="caution">
    <text evidence="10">The sequence shown here is derived from an EMBL/GenBank/DDBJ whole genome shotgun (WGS) entry which is preliminary data.</text>
</comment>
<dbReference type="InterPro" id="IPR036624">
    <property type="entry name" value="Hcp1-lik_sf"/>
</dbReference>
<dbReference type="Pfam" id="PF21431">
    <property type="entry name" value="Col-Pyo_DNase"/>
    <property type="match status" value="1"/>
</dbReference>
<organism evidence="10">
    <name type="scientific">Salmonella bongori serovar 44:r:-</name>
    <dbReference type="NCBI Taxonomy" id="1967585"/>
    <lineage>
        <taxon>Bacteria</taxon>
        <taxon>Pseudomonadati</taxon>
        <taxon>Pseudomonadota</taxon>
        <taxon>Gammaproteobacteria</taxon>
        <taxon>Enterobacterales</taxon>
        <taxon>Enterobacteriaceae</taxon>
        <taxon>Salmonella</taxon>
    </lineage>
</organism>
<feature type="region of interest" description="Disordered" evidence="8">
    <location>
        <begin position="383"/>
        <end position="404"/>
    </location>
</feature>
<keyword evidence="6" id="KW-0044">Antibiotic</keyword>
<dbReference type="PANTHER" id="PTHR34319">
    <property type="entry name" value="MAJOR EXPORTED PROTEIN"/>
    <property type="match status" value="1"/>
</dbReference>